<sequence length="315" mass="36749">MDADDYGLRKFNKFGSKLPNSLLWQYRRQSLRYAEGIGMGKILLCMGKYAEHPYYIDSVPANVYCVEELCYLFASNPFMIDRDIMDKNLAKWLDVECGLSELSHQLLSLFNRGTQPGVFVSTILEYVNYCTPEEKKKIEDVLQNNIGLNGYEKQKRQADFLLKNKKYSQALNEYDELLRELPETESALKPPICHNVGVIYARLYQFEMAARYFKRAYDMTGNEESGICYLAARRLHLNENAYIDFIAEHGEYHGLSLQVEKRLNESKGEFEASQENRMLSALKFYKDEGNVASYYDDIDQIIMKKEDEYRELVLE</sequence>
<evidence type="ECO:0000313" key="1">
    <source>
        <dbReference type="EMBL" id="NBJ93121.1"/>
    </source>
</evidence>
<evidence type="ECO:0008006" key="3">
    <source>
        <dbReference type="Google" id="ProtNLM"/>
    </source>
</evidence>
<dbReference type="Proteomes" id="UP001154420">
    <property type="component" value="Unassembled WGS sequence"/>
</dbReference>
<protein>
    <recommendedName>
        <fullName evidence="3">Tetratricopeptide repeat protein</fullName>
    </recommendedName>
</protein>
<comment type="caution">
    <text evidence="1">The sequence shown here is derived from an EMBL/GenBank/DDBJ whole genome shotgun (WGS) entry which is preliminary data.</text>
</comment>
<dbReference type="SUPFAM" id="SSF48452">
    <property type="entry name" value="TPR-like"/>
    <property type="match status" value="1"/>
</dbReference>
<accession>A0A9X5BFJ1</accession>
<keyword evidence="2" id="KW-1185">Reference proteome</keyword>
<reference evidence="1" key="1">
    <citation type="submission" date="2018-09" db="EMBL/GenBank/DDBJ databases">
        <title>Murine metabolic-syndrome-specific gut microbial biobank.</title>
        <authorList>
            <person name="Liu C."/>
        </authorList>
    </citation>
    <scope>NUCLEOTIDE SEQUENCE</scope>
    <source>
        <strain evidence="1">D42-62</strain>
    </source>
</reference>
<gene>
    <name evidence="1" type="ORF">D5281_11055</name>
</gene>
<name>A0A9X5BFJ1_9FIRM</name>
<dbReference type="AlphaFoldDB" id="A0A9X5BFJ1"/>
<dbReference type="Gene3D" id="1.25.40.10">
    <property type="entry name" value="Tetratricopeptide repeat domain"/>
    <property type="match status" value="1"/>
</dbReference>
<dbReference type="InterPro" id="IPR011990">
    <property type="entry name" value="TPR-like_helical_dom_sf"/>
</dbReference>
<dbReference type="EMBL" id="QZDT01000016">
    <property type="protein sequence ID" value="NBJ93121.1"/>
    <property type="molecule type" value="Genomic_DNA"/>
</dbReference>
<proteinExistence type="predicted"/>
<evidence type="ECO:0000313" key="2">
    <source>
        <dbReference type="Proteomes" id="UP001154420"/>
    </source>
</evidence>
<organism evidence="1 2">
    <name type="scientific">Parablautia muri</name>
    <dbReference type="NCBI Taxonomy" id="2320879"/>
    <lineage>
        <taxon>Bacteria</taxon>
        <taxon>Bacillati</taxon>
        <taxon>Bacillota</taxon>
        <taxon>Clostridia</taxon>
        <taxon>Lachnospirales</taxon>
        <taxon>Lachnospiraceae</taxon>
        <taxon>Parablautia</taxon>
    </lineage>
</organism>